<dbReference type="SUPFAM" id="SSF69572">
    <property type="entry name" value="Activating enzymes of the ubiquitin-like proteins"/>
    <property type="match status" value="1"/>
</dbReference>
<dbReference type="Pfam" id="PF14461">
    <property type="entry name" value="Prok-E2_B"/>
    <property type="match status" value="1"/>
</dbReference>
<feature type="domain" description="Prokaryotic E2 family B" evidence="2">
    <location>
        <begin position="39"/>
        <end position="140"/>
    </location>
</feature>
<dbReference type="InterPro" id="IPR045886">
    <property type="entry name" value="ThiF/MoeB/HesA"/>
</dbReference>
<dbReference type="RefSeq" id="WP_256945349.1">
    <property type="nucleotide sequence ID" value="NZ_JANHNZ010000005.1"/>
</dbReference>
<sequence length="580" mass="66068">MNREALYNHLLDNSNLSECQIRNETTFEGISYEYVVNGKLSTSNGIFSIVIGIPWQWRIRLVDIYIVEPELPFIPHLESNGKICLFDLEASVIDWVLFGILDQCIERAKDIIELGLQNANSNDFIDEFDSYIGNIKNKKMLKVVLPNEKKTQKIKFCPTSNPSKVQRKNEKHADYKKRTEVLTFFASTRASDFDKWGYGSVTQKNALYFYSSPDEAILPPNYSLPITKEYLNRIFKSGSIRDCKYNPNMNSSLIVFGINQPNGIINVFAVILENCEFNIVNDEIELKSVKQIIPLICERLDTEYLLGRTSESKNVLSNKNFLLVGCGSIGSYVFQNLIKSGVNKITLVDHDKLKAENIYRHLLGIESIKHGYKAEALRIYGKNMLPDLNINTLDDRIEELVEDGSIELSEYDYIIAATGDAILNRWINYYIHENNIKTPVFYLWNEPLDIGSHVGFFDLNLESCYGCLFARDENGELFDKSAYTEKGQKIVKSNLGCQGSYIPYGSLISVQTSLLFINVLKEVATGRLMDNALYSQKGDKYYFEQAGLKVSDVYQSQNEIIKITYGRDLVNKCCDICGGK</sequence>
<dbReference type="CDD" id="cd01483">
    <property type="entry name" value="E1_enzyme_family"/>
    <property type="match status" value="1"/>
</dbReference>
<reference evidence="3" key="2">
    <citation type="journal article" date="2023" name="Curr. Microbiol.">
        <title>Granulicatella seriolae sp. nov., a Novel Facultative Anaerobe Isolated from Yellowtail Marine Fish.</title>
        <authorList>
            <person name="Lee M."/>
            <person name="Choi Y.J."/>
            <person name="Farooq A."/>
            <person name="Jeong J.B."/>
            <person name="Jung M.Y."/>
        </authorList>
    </citation>
    <scope>NUCLEOTIDE SEQUENCE</scope>
    <source>
        <strain evidence="3">S8</strain>
    </source>
</reference>
<reference evidence="3" key="1">
    <citation type="submission" date="2022-07" db="EMBL/GenBank/DDBJ databases">
        <authorList>
            <person name="Jung M.-Y."/>
            <person name="Lee M."/>
        </authorList>
    </citation>
    <scope>NUCLEOTIDE SEQUENCE</scope>
    <source>
        <strain evidence="3">S8</strain>
    </source>
</reference>
<dbReference type="Proteomes" id="UP001059480">
    <property type="component" value="Unassembled WGS sequence"/>
</dbReference>
<dbReference type="Pfam" id="PF00899">
    <property type="entry name" value="ThiF"/>
    <property type="match status" value="1"/>
</dbReference>
<organism evidence="3 4">
    <name type="scientific">Granulicatella seriolae</name>
    <dbReference type="NCBI Taxonomy" id="2967226"/>
    <lineage>
        <taxon>Bacteria</taxon>
        <taxon>Bacillati</taxon>
        <taxon>Bacillota</taxon>
        <taxon>Bacilli</taxon>
        <taxon>Lactobacillales</taxon>
        <taxon>Carnobacteriaceae</taxon>
        <taxon>Granulicatella</taxon>
    </lineage>
</organism>
<proteinExistence type="predicted"/>
<comment type="caution">
    <text evidence="3">The sequence shown here is derived from an EMBL/GenBank/DDBJ whole genome shotgun (WGS) entry which is preliminary data.</text>
</comment>
<evidence type="ECO:0000313" key="4">
    <source>
        <dbReference type="Proteomes" id="UP001059480"/>
    </source>
</evidence>
<dbReference type="PANTHER" id="PTHR43267">
    <property type="entry name" value="TRNA THREONYLCARBAMOYLADENOSINE DEHYDRATASE"/>
    <property type="match status" value="1"/>
</dbReference>
<gene>
    <name evidence="3" type="ORF">NPA36_06720</name>
</gene>
<evidence type="ECO:0000313" key="3">
    <source>
        <dbReference type="EMBL" id="MCQ9210239.1"/>
    </source>
</evidence>
<feature type="domain" description="THIF-type NAD/FAD binding fold" evidence="1">
    <location>
        <begin position="313"/>
        <end position="484"/>
    </location>
</feature>
<dbReference type="InterPro" id="IPR035985">
    <property type="entry name" value="Ubiquitin-activating_enz"/>
</dbReference>
<name>A0ABT1WNX9_9LACT</name>
<dbReference type="InterPro" id="IPR032701">
    <property type="entry name" value="Prok-E2_B_dom"/>
</dbReference>
<reference evidence="3" key="3">
    <citation type="journal article" date="2023" name="Microbiol. Resour. Announc.">
        <title>Draft Genome Sequence of Granulicatella sp. Strain S8, Isolated from a Marine Fish, Seriola quinqueradiata.</title>
        <authorList>
            <person name="Lee M."/>
            <person name="Farooq A."/>
            <person name="Jeong J.B."/>
            <person name="Jung M.Y."/>
        </authorList>
    </citation>
    <scope>NUCLEOTIDE SEQUENCE</scope>
    <source>
        <strain evidence="3">S8</strain>
    </source>
</reference>
<keyword evidence="3" id="KW-0548">Nucleotidyltransferase</keyword>
<evidence type="ECO:0000259" key="2">
    <source>
        <dbReference type="Pfam" id="PF14461"/>
    </source>
</evidence>
<dbReference type="GO" id="GO:0016779">
    <property type="term" value="F:nucleotidyltransferase activity"/>
    <property type="evidence" value="ECO:0007669"/>
    <property type="project" value="UniProtKB-KW"/>
</dbReference>
<dbReference type="PANTHER" id="PTHR43267:SF1">
    <property type="entry name" value="TRNA THREONYLCARBAMOYLADENOSINE DEHYDRATASE"/>
    <property type="match status" value="1"/>
</dbReference>
<keyword evidence="3" id="KW-0808">Transferase</keyword>
<protein>
    <submittedName>
        <fullName evidence="3">ThiF family adenylyltransferase</fullName>
    </submittedName>
</protein>
<dbReference type="Gene3D" id="3.40.50.720">
    <property type="entry name" value="NAD(P)-binding Rossmann-like Domain"/>
    <property type="match status" value="1"/>
</dbReference>
<dbReference type="InterPro" id="IPR000594">
    <property type="entry name" value="ThiF_NAD_FAD-bd"/>
</dbReference>
<evidence type="ECO:0000259" key="1">
    <source>
        <dbReference type="Pfam" id="PF00899"/>
    </source>
</evidence>
<dbReference type="EMBL" id="JANHNZ010000005">
    <property type="protein sequence ID" value="MCQ9210239.1"/>
    <property type="molecule type" value="Genomic_DNA"/>
</dbReference>
<accession>A0ABT1WNX9</accession>
<keyword evidence="4" id="KW-1185">Reference proteome</keyword>